<feature type="domain" description="AMP-dependent synthetase/ligase" evidence="3">
    <location>
        <begin position="23"/>
        <end position="360"/>
    </location>
</feature>
<protein>
    <submittedName>
        <fullName evidence="5">AMP-binding protein</fullName>
    </submittedName>
</protein>
<sequence length="507" mass="55529">MGRPALTFDDYVSYGEQIKQLGASRPDAPALTFVPQTGPAVQLTWSELDRRSDDFAAGLAARGIGPRSLVVVMLRNSVEHVLSTIGAWKLGACVVPVRADMPARERDQILRLADPDVVVSLEAVRDHRCVSPGEVVAERARHWQLADPQPGKAVCSGGSTGVPKLIVDPLPWGNPGAVGGTVPGHPLHGVAVTIGFRPDQTQLVCGPLYHNAPFGWGYWGLFFGHHVVLLERFRPELAVDCVERYRVNLMFVVPTMMTRMIRLDGIAERNWSSMESLFHGAAPCPPWLKKQWIDLLGPEHINELYGATEAVGATAITGTDWLRHEGSVGRPLNCDLRILDDEQREVPVGEVGMIYMRPHCAEPTYEYRGSPAAPSTEDGFVTVGDYGRVDEDGYLYLADRRVDLILSGGANIYPAEVEGALLQHPVVVDAAVIGLPHPDWGQAVHAIVQLRTGASVTEDQLRTFMRDQLASYKLPKTYELVDRVPRDEAGKLRRSALLAERTGTASQ</sequence>
<accession>A0ABD6FCL2</accession>
<dbReference type="Proteomes" id="UP000249324">
    <property type="component" value="Unassembled WGS sequence"/>
</dbReference>
<evidence type="ECO:0000259" key="4">
    <source>
        <dbReference type="Pfam" id="PF13193"/>
    </source>
</evidence>
<reference evidence="5 6" key="1">
    <citation type="journal article" date="2021" name="BMC Genomics">
        <title>Genome-resolved metagenome and metatranscriptome analyses of thermophilic composting reveal key bacterial players and their metabolic interactions.</title>
        <authorList>
            <person name="Braga L.P.P."/>
            <person name="Pereira R.V."/>
            <person name="Martins L.F."/>
            <person name="Moura L.M.S."/>
            <person name="Sanchez F.B."/>
            <person name="Patane J.S.L."/>
            <person name="da Silva A.M."/>
            <person name="Setubal J.C."/>
        </authorList>
    </citation>
    <scope>NUCLEOTIDE SEQUENCE [LARGE SCALE GENOMIC DNA]</scope>
    <source>
        <strain evidence="5">ZC4RG45</strain>
    </source>
</reference>
<dbReference type="EMBL" id="QGUI02000033">
    <property type="protein sequence ID" value="MFO7191504.1"/>
    <property type="molecule type" value="Genomic_DNA"/>
</dbReference>
<dbReference type="Gene3D" id="3.40.50.12780">
    <property type="entry name" value="N-terminal domain of ligase-like"/>
    <property type="match status" value="1"/>
</dbReference>
<proteinExistence type="inferred from homology"/>
<dbReference type="Pfam" id="PF00501">
    <property type="entry name" value="AMP-binding"/>
    <property type="match status" value="1"/>
</dbReference>
<dbReference type="Gene3D" id="3.30.300.30">
    <property type="match status" value="1"/>
</dbReference>
<name>A0ABD6FCL2_9PSEU</name>
<dbReference type="PANTHER" id="PTHR43201:SF5">
    <property type="entry name" value="MEDIUM-CHAIN ACYL-COA LIGASE ACSF2, MITOCHONDRIAL"/>
    <property type="match status" value="1"/>
</dbReference>
<dbReference type="GO" id="GO:0016874">
    <property type="term" value="F:ligase activity"/>
    <property type="evidence" value="ECO:0007669"/>
    <property type="project" value="UniProtKB-KW"/>
</dbReference>
<evidence type="ECO:0000313" key="5">
    <source>
        <dbReference type="EMBL" id="MFO7191504.1"/>
    </source>
</evidence>
<dbReference type="AlphaFoldDB" id="A0ABD6FCL2"/>
<dbReference type="InterPro" id="IPR045851">
    <property type="entry name" value="AMP-bd_C_sf"/>
</dbReference>
<dbReference type="PANTHER" id="PTHR43201">
    <property type="entry name" value="ACYL-COA SYNTHETASE"/>
    <property type="match status" value="1"/>
</dbReference>
<dbReference type="InterPro" id="IPR000873">
    <property type="entry name" value="AMP-dep_synth/lig_dom"/>
</dbReference>
<evidence type="ECO:0000259" key="3">
    <source>
        <dbReference type="Pfam" id="PF00501"/>
    </source>
</evidence>
<evidence type="ECO:0000256" key="1">
    <source>
        <dbReference type="ARBA" id="ARBA00006432"/>
    </source>
</evidence>
<keyword evidence="2" id="KW-0436">Ligase</keyword>
<feature type="domain" description="AMP-binding enzyme C-terminal" evidence="4">
    <location>
        <begin position="416"/>
        <end position="491"/>
    </location>
</feature>
<evidence type="ECO:0000256" key="2">
    <source>
        <dbReference type="ARBA" id="ARBA00022598"/>
    </source>
</evidence>
<dbReference type="InterPro" id="IPR042099">
    <property type="entry name" value="ANL_N_sf"/>
</dbReference>
<evidence type="ECO:0000313" key="6">
    <source>
        <dbReference type="Proteomes" id="UP000249324"/>
    </source>
</evidence>
<dbReference type="Pfam" id="PF13193">
    <property type="entry name" value="AMP-binding_C"/>
    <property type="match status" value="1"/>
</dbReference>
<dbReference type="SUPFAM" id="SSF56801">
    <property type="entry name" value="Acetyl-CoA synthetase-like"/>
    <property type="match status" value="1"/>
</dbReference>
<comment type="similarity">
    <text evidence="1">Belongs to the ATP-dependent AMP-binding enzyme family.</text>
</comment>
<comment type="caution">
    <text evidence="5">The sequence shown here is derived from an EMBL/GenBank/DDBJ whole genome shotgun (WGS) entry which is preliminary data.</text>
</comment>
<gene>
    <name evidence="5" type="ORF">DIU77_004605</name>
</gene>
<organism evidence="5 6">
    <name type="scientific">Thermocrispum agreste</name>
    <dbReference type="NCBI Taxonomy" id="37925"/>
    <lineage>
        <taxon>Bacteria</taxon>
        <taxon>Bacillati</taxon>
        <taxon>Actinomycetota</taxon>
        <taxon>Actinomycetes</taxon>
        <taxon>Pseudonocardiales</taxon>
        <taxon>Pseudonocardiaceae</taxon>
        <taxon>Thermocrispum</taxon>
    </lineage>
</organism>
<dbReference type="InterPro" id="IPR025110">
    <property type="entry name" value="AMP-bd_C"/>
</dbReference>